<accession>A0AAV3Z215</accession>
<sequence length="94" mass="10735">MVDEAKSKVLIGVGVRGDNTALLCDETRNLNGALVGTKTCRKTARRKMNKKHSERKEQRVVSAKDAIKIEKREQKDSKQKKIHIFMVTEARRDL</sequence>
<feature type="region of interest" description="Disordered" evidence="1">
    <location>
        <begin position="41"/>
        <end position="62"/>
    </location>
</feature>
<evidence type="ECO:0000313" key="3">
    <source>
        <dbReference type="Proteomes" id="UP000735302"/>
    </source>
</evidence>
<organism evidence="2 3">
    <name type="scientific">Plakobranchus ocellatus</name>
    <dbReference type="NCBI Taxonomy" id="259542"/>
    <lineage>
        <taxon>Eukaryota</taxon>
        <taxon>Metazoa</taxon>
        <taxon>Spiralia</taxon>
        <taxon>Lophotrochozoa</taxon>
        <taxon>Mollusca</taxon>
        <taxon>Gastropoda</taxon>
        <taxon>Heterobranchia</taxon>
        <taxon>Euthyneura</taxon>
        <taxon>Panpulmonata</taxon>
        <taxon>Sacoglossa</taxon>
        <taxon>Placobranchoidea</taxon>
        <taxon>Plakobranchidae</taxon>
        <taxon>Plakobranchus</taxon>
    </lineage>
</organism>
<evidence type="ECO:0000313" key="2">
    <source>
        <dbReference type="EMBL" id="GFN89236.1"/>
    </source>
</evidence>
<dbReference type="EMBL" id="BLXT01001916">
    <property type="protein sequence ID" value="GFN89236.1"/>
    <property type="molecule type" value="Genomic_DNA"/>
</dbReference>
<evidence type="ECO:0000256" key="1">
    <source>
        <dbReference type="SAM" id="MobiDB-lite"/>
    </source>
</evidence>
<feature type="compositionally biased region" description="Basic residues" evidence="1">
    <location>
        <begin position="41"/>
        <end position="53"/>
    </location>
</feature>
<protein>
    <submittedName>
        <fullName evidence="2">F0f1 ATP synthase subunit b</fullName>
    </submittedName>
</protein>
<dbReference type="AlphaFoldDB" id="A0AAV3Z215"/>
<dbReference type="Proteomes" id="UP000735302">
    <property type="component" value="Unassembled WGS sequence"/>
</dbReference>
<reference evidence="2 3" key="1">
    <citation type="journal article" date="2021" name="Elife">
        <title>Chloroplast acquisition without the gene transfer in kleptoplastic sea slugs, Plakobranchus ocellatus.</title>
        <authorList>
            <person name="Maeda T."/>
            <person name="Takahashi S."/>
            <person name="Yoshida T."/>
            <person name="Shimamura S."/>
            <person name="Takaki Y."/>
            <person name="Nagai Y."/>
            <person name="Toyoda A."/>
            <person name="Suzuki Y."/>
            <person name="Arimoto A."/>
            <person name="Ishii H."/>
            <person name="Satoh N."/>
            <person name="Nishiyama T."/>
            <person name="Hasebe M."/>
            <person name="Maruyama T."/>
            <person name="Minagawa J."/>
            <person name="Obokata J."/>
            <person name="Shigenobu S."/>
        </authorList>
    </citation>
    <scope>NUCLEOTIDE SEQUENCE [LARGE SCALE GENOMIC DNA]</scope>
</reference>
<keyword evidence="3" id="KW-1185">Reference proteome</keyword>
<gene>
    <name evidence="2" type="ORF">PoB_001574200</name>
</gene>
<proteinExistence type="predicted"/>
<comment type="caution">
    <text evidence="2">The sequence shown here is derived from an EMBL/GenBank/DDBJ whole genome shotgun (WGS) entry which is preliminary data.</text>
</comment>
<name>A0AAV3Z215_9GAST</name>